<dbReference type="InterPro" id="IPR011006">
    <property type="entry name" value="CheY-like_superfamily"/>
</dbReference>
<dbReference type="InterPro" id="IPR058245">
    <property type="entry name" value="NreC/VraR/RcsB-like_REC"/>
</dbReference>
<keyword evidence="2" id="KW-0805">Transcription regulation</keyword>
<name>A0A3N0C250_9SPHI</name>
<evidence type="ECO:0000256" key="3">
    <source>
        <dbReference type="ARBA" id="ARBA00023125"/>
    </source>
</evidence>
<evidence type="ECO:0000259" key="6">
    <source>
        <dbReference type="PROSITE" id="PS50043"/>
    </source>
</evidence>
<evidence type="ECO:0000256" key="1">
    <source>
        <dbReference type="ARBA" id="ARBA00022553"/>
    </source>
</evidence>
<dbReference type="GO" id="GO:0000160">
    <property type="term" value="P:phosphorelay signal transduction system"/>
    <property type="evidence" value="ECO:0007669"/>
    <property type="project" value="InterPro"/>
</dbReference>
<evidence type="ECO:0000259" key="7">
    <source>
        <dbReference type="PROSITE" id="PS50110"/>
    </source>
</evidence>
<accession>A0A3N0C250</accession>
<feature type="domain" description="Response regulatory" evidence="7">
    <location>
        <begin position="6"/>
        <end position="122"/>
    </location>
</feature>
<evidence type="ECO:0000256" key="4">
    <source>
        <dbReference type="ARBA" id="ARBA00023163"/>
    </source>
</evidence>
<dbReference type="OrthoDB" id="9797341at2"/>
<keyword evidence="9" id="KW-1185">Reference proteome</keyword>
<evidence type="ECO:0000313" key="9">
    <source>
        <dbReference type="Proteomes" id="UP000274046"/>
    </source>
</evidence>
<feature type="modified residue" description="4-aspartylphosphate" evidence="5">
    <location>
        <position position="57"/>
    </location>
</feature>
<dbReference type="PRINTS" id="PR00038">
    <property type="entry name" value="HTHLUXR"/>
</dbReference>
<dbReference type="InterPro" id="IPR039420">
    <property type="entry name" value="WalR-like"/>
</dbReference>
<dbReference type="Pfam" id="PF00196">
    <property type="entry name" value="GerE"/>
    <property type="match status" value="1"/>
</dbReference>
<proteinExistence type="predicted"/>
<feature type="domain" description="HTH luxR-type" evidence="6">
    <location>
        <begin position="143"/>
        <end position="208"/>
    </location>
</feature>
<dbReference type="AlphaFoldDB" id="A0A3N0C250"/>
<evidence type="ECO:0000256" key="5">
    <source>
        <dbReference type="PROSITE-ProRule" id="PRU00169"/>
    </source>
</evidence>
<dbReference type="EMBL" id="RBEE01000002">
    <property type="protein sequence ID" value="RNL56494.1"/>
    <property type="molecule type" value="Genomic_DNA"/>
</dbReference>
<dbReference type="PROSITE" id="PS00622">
    <property type="entry name" value="HTH_LUXR_1"/>
    <property type="match status" value="1"/>
</dbReference>
<dbReference type="GO" id="GO:0006355">
    <property type="term" value="P:regulation of DNA-templated transcription"/>
    <property type="evidence" value="ECO:0007669"/>
    <property type="project" value="InterPro"/>
</dbReference>
<organism evidence="8 9">
    <name type="scientific">Pedobacter jejuensis</name>
    <dbReference type="NCBI Taxonomy" id="1268550"/>
    <lineage>
        <taxon>Bacteria</taxon>
        <taxon>Pseudomonadati</taxon>
        <taxon>Bacteroidota</taxon>
        <taxon>Sphingobacteriia</taxon>
        <taxon>Sphingobacteriales</taxon>
        <taxon>Sphingobacteriaceae</taxon>
        <taxon>Pedobacter</taxon>
    </lineage>
</organism>
<dbReference type="RefSeq" id="WP_123204006.1">
    <property type="nucleotide sequence ID" value="NZ_RBEE01000002.1"/>
</dbReference>
<protein>
    <submittedName>
        <fullName evidence="8">DNA-binding response regulator</fullName>
    </submittedName>
</protein>
<dbReference type="PANTHER" id="PTHR43214:SF41">
    <property type="entry name" value="NITRATE_NITRITE RESPONSE REGULATOR PROTEIN NARP"/>
    <property type="match status" value="1"/>
</dbReference>
<keyword evidence="1 5" id="KW-0597">Phosphoprotein</keyword>
<dbReference type="InterPro" id="IPR001789">
    <property type="entry name" value="Sig_transdc_resp-reg_receiver"/>
</dbReference>
<evidence type="ECO:0000256" key="2">
    <source>
        <dbReference type="ARBA" id="ARBA00023015"/>
    </source>
</evidence>
<dbReference type="Proteomes" id="UP000274046">
    <property type="component" value="Unassembled WGS sequence"/>
</dbReference>
<dbReference type="InterPro" id="IPR000792">
    <property type="entry name" value="Tscrpt_reg_LuxR_C"/>
</dbReference>
<dbReference type="PANTHER" id="PTHR43214">
    <property type="entry name" value="TWO-COMPONENT RESPONSE REGULATOR"/>
    <property type="match status" value="1"/>
</dbReference>
<dbReference type="SMART" id="SM00421">
    <property type="entry name" value="HTH_LUXR"/>
    <property type="match status" value="1"/>
</dbReference>
<dbReference type="InterPro" id="IPR016032">
    <property type="entry name" value="Sig_transdc_resp-reg_C-effctor"/>
</dbReference>
<keyword evidence="3 8" id="KW-0238">DNA-binding</keyword>
<keyword evidence="4" id="KW-0804">Transcription</keyword>
<dbReference type="Gene3D" id="3.40.50.2300">
    <property type="match status" value="1"/>
</dbReference>
<dbReference type="SUPFAM" id="SSF46894">
    <property type="entry name" value="C-terminal effector domain of the bipartite response regulators"/>
    <property type="match status" value="1"/>
</dbReference>
<dbReference type="PROSITE" id="PS50110">
    <property type="entry name" value="RESPONSE_REGULATORY"/>
    <property type="match status" value="1"/>
</dbReference>
<dbReference type="PROSITE" id="PS50043">
    <property type="entry name" value="HTH_LUXR_2"/>
    <property type="match status" value="1"/>
</dbReference>
<dbReference type="CDD" id="cd06170">
    <property type="entry name" value="LuxR_C_like"/>
    <property type="match status" value="1"/>
</dbReference>
<gene>
    <name evidence="8" type="ORF">D7004_00980</name>
</gene>
<dbReference type="CDD" id="cd17535">
    <property type="entry name" value="REC_NarL-like"/>
    <property type="match status" value="1"/>
</dbReference>
<comment type="caution">
    <text evidence="8">The sequence shown here is derived from an EMBL/GenBank/DDBJ whole genome shotgun (WGS) entry which is preliminary data.</text>
</comment>
<sequence>MLRKTRIAIVDDHPVVIEGLQKLLLIFDKFELAASFNNGYDFIKYIQKNAVELVLLDINLPDLSGIDLCKELKAIAPETIVLAFSNHTERSMVMNMIQNGASGYLLKNISSAELLNCINDALNGQIVFSEDVRAIILKPALNGNCEMPKLTKREKEILLLISDGKITLEIAKMLFLSKLTVETHRKNLLHKFKANNVAELIKIASKEGFL</sequence>
<dbReference type="GO" id="GO:0003677">
    <property type="term" value="F:DNA binding"/>
    <property type="evidence" value="ECO:0007669"/>
    <property type="project" value="UniProtKB-KW"/>
</dbReference>
<reference evidence="8 9" key="1">
    <citation type="submission" date="2018-10" db="EMBL/GenBank/DDBJ databases">
        <title>Genome sequencing of Pedobacter jejuensis TNB23.</title>
        <authorList>
            <person name="Cho Y.-J."/>
            <person name="Cho A."/>
            <person name="Kim O.-S."/>
        </authorList>
    </citation>
    <scope>NUCLEOTIDE SEQUENCE [LARGE SCALE GENOMIC DNA]</scope>
    <source>
        <strain evidence="8 9">TNB23</strain>
    </source>
</reference>
<evidence type="ECO:0000313" key="8">
    <source>
        <dbReference type="EMBL" id="RNL56494.1"/>
    </source>
</evidence>
<dbReference type="SMART" id="SM00448">
    <property type="entry name" value="REC"/>
    <property type="match status" value="1"/>
</dbReference>
<dbReference type="SUPFAM" id="SSF52172">
    <property type="entry name" value="CheY-like"/>
    <property type="match status" value="1"/>
</dbReference>
<dbReference type="Pfam" id="PF00072">
    <property type="entry name" value="Response_reg"/>
    <property type="match status" value="1"/>
</dbReference>